<gene>
    <name evidence="2" type="ORF">T03_1247</name>
    <name evidence="1" type="ORF">T03_886</name>
</gene>
<proteinExistence type="predicted"/>
<dbReference type="EMBL" id="JYDI01000133">
    <property type="protein sequence ID" value="KRY51110.1"/>
    <property type="molecule type" value="Genomic_DNA"/>
</dbReference>
<evidence type="ECO:0000313" key="2">
    <source>
        <dbReference type="EMBL" id="KRY51110.1"/>
    </source>
</evidence>
<reference evidence="1 3" key="1">
    <citation type="submission" date="2015-01" db="EMBL/GenBank/DDBJ databases">
        <title>Evolution of Trichinella species and genotypes.</title>
        <authorList>
            <person name="Korhonen P.K."/>
            <person name="Edoardo P."/>
            <person name="Giuseppe L.R."/>
            <person name="Gasser R.B."/>
        </authorList>
    </citation>
    <scope>NUCLEOTIDE SEQUENCE [LARGE SCALE GENOMIC DNA]</scope>
    <source>
        <strain evidence="1">ISS120</strain>
    </source>
</reference>
<organism evidence="1 3">
    <name type="scientific">Trichinella britovi</name>
    <name type="common">Parasitic roundworm</name>
    <dbReference type="NCBI Taxonomy" id="45882"/>
    <lineage>
        <taxon>Eukaryota</taxon>
        <taxon>Metazoa</taxon>
        <taxon>Ecdysozoa</taxon>
        <taxon>Nematoda</taxon>
        <taxon>Enoplea</taxon>
        <taxon>Dorylaimia</taxon>
        <taxon>Trichinellida</taxon>
        <taxon>Trichinellidae</taxon>
        <taxon>Trichinella</taxon>
    </lineage>
</organism>
<evidence type="ECO:0000313" key="1">
    <source>
        <dbReference type="EMBL" id="KRY45191.1"/>
    </source>
</evidence>
<protein>
    <submittedName>
        <fullName evidence="1">Uncharacterized protein</fullName>
    </submittedName>
</protein>
<dbReference type="AlphaFoldDB" id="A0A0V1C7K9"/>
<evidence type="ECO:0000313" key="3">
    <source>
        <dbReference type="Proteomes" id="UP000054653"/>
    </source>
</evidence>
<accession>A0A0V1C7K9</accession>
<dbReference type="Proteomes" id="UP000054653">
    <property type="component" value="Unassembled WGS sequence"/>
</dbReference>
<keyword evidence="3" id="KW-1185">Reference proteome</keyword>
<dbReference type="EMBL" id="JYDI01000396">
    <property type="protein sequence ID" value="KRY45191.1"/>
    <property type="molecule type" value="Genomic_DNA"/>
</dbReference>
<comment type="caution">
    <text evidence="1">The sequence shown here is derived from an EMBL/GenBank/DDBJ whole genome shotgun (WGS) entry which is preliminary data.</text>
</comment>
<name>A0A0V1C7K9_TRIBR</name>
<dbReference type="OrthoDB" id="10437125at2759"/>
<sequence>MAYKGSDAQVRWSDNTFVRWEVVDCIRLKTRTEGNSCCTQDLKSREKTRQMFQEKRDCSQRRKIRKGRADHGPRYRSTQLPLQHLDLTISGGVRLCQPHFIGKEHFVQVDARSQVNSCPHGSISTFHSTMGMTLLPIRSLQSLNLKQAAHLPNEIDRTNASLIIYNFFWYSNMAENMTNQNVCCRTCLHFPEMDQGSKSDCQQLRLKKSLWSQ</sequence>